<evidence type="ECO:0008006" key="4">
    <source>
        <dbReference type="Google" id="ProtNLM"/>
    </source>
</evidence>
<keyword evidence="3" id="KW-1185">Reference proteome</keyword>
<proteinExistence type="predicted"/>
<evidence type="ECO:0000256" key="1">
    <source>
        <dbReference type="SAM" id="SignalP"/>
    </source>
</evidence>
<dbReference type="RefSeq" id="WP_188418702.1">
    <property type="nucleotide sequence ID" value="NZ_BMDO01000014.1"/>
</dbReference>
<organism evidence="2 3">
    <name type="scientific">Mucilaginibacter galii</name>
    <dbReference type="NCBI Taxonomy" id="2005073"/>
    <lineage>
        <taxon>Bacteria</taxon>
        <taxon>Pseudomonadati</taxon>
        <taxon>Bacteroidota</taxon>
        <taxon>Sphingobacteriia</taxon>
        <taxon>Sphingobacteriales</taxon>
        <taxon>Sphingobacteriaceae</taxon>
        <taxon>Mucilaginibacter</taxon>
    </lineage>
</organism>
<dbReference type="EMBL" id="BMDO01000014">
    <property type="protein sequence ID" value="GGI52592.1"/>
    <property type="molecule type" value="Genomic_DNA"/>
</dbReference>
<protein>
    <recommendedName>
        <fullName evidence="4">TonB C-terminal domain-containing protein</fullName>
    </recommendedName>
</protein>
<comment type="caution">
    <text evidence="2">The sequence shown here is derived from an EMBL/GenBank/DDBJ whole genome shotgun (WGS) entry which is preliminary data.</text>
</comment>
<dbReference type="Proteomes" id="UP000662074">
    <property type="component" value="Unassembled WGS sequence"/>
</dbReference>
<keyword evidence="1" id="KW-0732">Signal</keyword>
<evidence type="ECO:0000313" key="3">
    <source>
        <dbReference type="Proteomes" id="UP000662074"/>
    </source>
</evidence>
<feature type="chain" id="PRO_5038100212" description="TonB C-terminal domain-containing protein" evidence="1">
    <location>
        <begin position="19"/>
        <end position="328"/>
    </location>
</feature>
<name>A0A917JDK6_9SPHI</name>
<dbReference type="SUPFAM" id="SSF82185">
    <property type="entry name" value="Histone H3 K4-specific methyltransferase SET7/9 N-terminal domain"/>
    <property type="match status" value="1"/>
</dbReference>
<accession>A0A917JDK6</accession>
<sequence>MRYLLALCCLFTVSFCFAQKAKYQQVFYFDNNGYKVPTVDSADYIRVVSQPDSGSTLFSIVDYYRNSKPKLMGKSSTIDPATFEDQCVTYYANGRRESVFTYAGGRLLGPGYLFYPNGKLHAAITYDTVSTVPAEQNIHITSCLDTTGTTLATDGNGRYIDYNWATKTVSEEGPLKNGYPDGEWHGSYPSEKVTYADTYSNGKFVSGVSTTATGVKYTYTKRQQAPEFKGGDAAFLAYVKKKFKYPTNLPQKGTMGVLAFTVGKDGRVSNGKFLGNISPILAKQLADAVNSSPTWKPAIQNGMPVANSWIVQATFGVLPAAPKAAVKK</sequence>
<feature type="signal peptide" evidence="1">
    <location>
        <begin position="1"/>
        <end position="18"/>
    </location>
</feature>
<gene>
    <name evidence="2" type="ORF">GCM10011425_38040</name>
</gene>
<reference evidence="2" key="1">
    <citation type="journal article" date="2014" name="Int. J. Syst. Evol. Microbiol.">
        <title>Complete genome sequence of Corynebacterium casei LMG S-19264T (=DSM 44701T), isolated from a smear-ripened cheese.</title>
        <authorList>
            <consortium name="US DOE Joint Genome Institute (JGI-PGF)"/>
            <person name="Walter F."/>
            <person name="Albersmeier A."/>
            <person name="Kalinowski J."/>
            <person name="Ruckert C."/>
        </authorList>
    </citation>
    <scope>NUCLEOTIDE SEQUENCE</scope>
    <source>
        <strain evidence="2">CCM 8711</strain>
    </source>
</reference>
<evidence type="ECO:0000313" key="2">
    <source>
        <dbReference type="EMBL" id="GGI52592.1"/>
    </source>
</evidence>
<dbReference type="SUPFAM" id="SSF74653">
    <property type="entry name" value="TolA/TonB C-terminal domain"/>
    <property type="match status" value="1"/>
</dbReference>
<dbReference type="AlphaFoldDB" id="A0A917JDK6"/>
<dbReference type="Gene3D" id="3.30.1150.10">
    <property type="match status" value="1"/>
</dbReference>
<reference evidence="2" key="2">
    <citation type="submission" date="2020-09" db="EMBL/GenBank/DDBJ databases">
        <authorList>
            <person name="Sun Q."/>
            <person name="Sedlacek I."/>
        </authorList>
    </citation>
    <scope>NUCLEOTIDE SEQUENCE</scope>
    <source>
        <strain evidence="2">CCM 8711</strain>
    </source>
</reference>